<keyword evidence="3" id="KW-0378">Hydrolase</keyword>
<evidence type="ECO:0000256" key="5">
    <source>
        <dbReference type="ARBA" id="ARBA00044503"/>
    </source>
</evidence>
<dbReference type="Gene3D" id="3.30.70.1490">
    <property type="entry name" value="Cysteine protease Prp"/>
    <property type="match status" value="1"/>
</dbReference>
<protein>
    <recommendedName>
        <fullName evidence="6">Ribosomal processing cysteine protease Prp</fullName>
    </recommendedName>
</protein>
<dbReference type="InterPro" id="IPR007422">
    <property type="entry name" value="Peptidase_Prp"/>
</dbReference>
<evidence type="ECO:0000256" key="2">
    <source>
        <dbReference type="ARBA" id="ARBA00022670"/>
    </source>
</evidence>
<reference evidence="9" key="2">
    <citation type="submission" date="2015-04" db="EMBL/GenBank/DDBJ databases">
        <title>A butyrogenic pathway from the amino acid lysine in a human gut commensal.</title>
        <authorList>
            <person name="de Vos W.M."/>
            <person name="Bui N.T.P."/>
            <person name="Plugge C.M."/>
            <person name="Ritari J."/>
        </authorList>
    </citation>
    <scope>NUCLEOTIDE SEQUENCE [LARGE SCALE GENOMIC DNA]</scope>
    <source>
        <strain evidence="9">AF211</strain>
    </source>
</reference>
<name>A0A0S2W8H2_9FIRM</name>
<dbReference type="Proteomes" id="UP000064844">
    <property type="component" value="Chromosome"/>
</dbReference>
<reference evidence="8 10" key="3">
    <citation type="submission" date="2018-04" db="EMBL/GenBank/DDBJ databases">
        <title>Genomic Encyclopedia of Type Strains, Phase IV (KMG-IV): sequencing the most valuable type-strain genomes for metagenomic binning, comparative biology and taxonomic classification.</title>
        <authorList>
            <person name="Goeker M."/>
        </authorList>
    </citation>
    <scope>NUCLEOTIDE SEQUENCE [LARGE SCALE GENOMIC DNA]</scope>
    <source>
        <strain evidence="8 10">DSM 26588</strain>
    </source>
</reference>
<proteinExistence type="inferred from homology"/>
<dbReference type="Pfam" id="PF04327">
    <property type="entry name" value="Peptidase_Prp"/>
    <property type="match status" value="1"/>
</dbReference>
<dbReference type="EMBL" id="QEKK01000007">
    <property type="protein sequence ID" value="PVY48297.1"/>
    <property type="molecule type" value="Genomic_DNA"/>
</dbReference>
<evidence type="ECO:0000313" key="7">
    <source>
        <dbReference type="EMBL" id="ALP95627.1"/>
    </source>
</evidence>
<dbReference type="GO" id="GO:0008234">
    <property type="term" value="F:cysteine-type peptidase activity"/>
    <property type="evidence" value="ECO:0007669"/>
    <property type="project" value="UniProtKB-KW"/>
</dbReference>
<dbReference type="eggNOG" id="COG2868">
    <property type="taxonomic scope" value="Bacteria"/>
</dbReference>
<dbReference type="RefSeq" id="WP_033119120.1">
    <property type="nucleotide sequence ID" value="NZ_CALICV010000154.1"/>
</dbReference>
<dbReference type="GO" id="GO:0042254">
    <property type="term" value="P:ribosome biogenesis"/>
    <property type="evidence" value="ECO:0007669"/>
    <property type="project" value="UniProtKB-KW"/>
</dbReference>
<keyword evidence="2" id="KW-0645">Protease</keyword>
<gene>
    <name evidence="8" type="ORF">C7373_10743</name>
    <name evidence="7" type="ORF">IB211_03237c</name>
</gene>
<keyword evidence="4" id="KW-0788">Thiol protease</keyword>
<dbReference type="SUPFAM" id="SSF118010">
    <property type="entry name" value="TM1457-like"/>
    <property type="match status" value="1"/>
</dbReference>
<evidence type="ECO:0000313" key="8">
    <source>
        <dbReference type="EMBL" id="PVY48297.1"/>
    </source>
</evidence>
<evidence type="ECO:0000256" key="3">
    <source>
        <dbReference type="ARBA" id="ARBA00022801"/>
    </source>
</evidence>
<organism evidence="7 9">
    <name type="scientific">Intestinimonas butyriciproducens</name>
    <dbReference type="NCBI Taxonomy" id="1297617"/>
    <lineage>
        <taxon>Bacteria</taxon>
        <taxon>Bacillati</taxon>
        <taxon>Bacillota</taxon>
        <taxon>Clostridia</taxon>
        <taxon>Eubacteriales</taxon>
        <taxon>Intestinimonas</taxon>
    </lineage>
</organism>
<dbReference type="PATRIC" id="fig|1297617.4.peg.3327"/>
<reference evidence="7 9" key="1">
    <citation type="journal article" date="2015" name="Nat. Commun.">
        <title>Production of butyrate from lysine and the Amadori product fructoselysine by a human gut commensal.</title>
        <authorList>
            <person name="Bui T.P."/>
            <person name="Ritari J."/>
            <person name="Boeren S."/>
            <person name="de Waard P."/>
            <person name="Plugge C.M."/>
            <person name="de Vos W.M."/>
        </authorList>
    </citation>
    <scope>NUCLEOTIDE SEQUENCE [LARGE SCALE GENOMIC DNA]</scope>
    <source>
        <strain evidence="7 9">AF211</strain>
    </source>
</reference>
<dbReference type="GeneID" id="93230595"/>
<keyword evidence="1" id="KW-0690">Ribosome biogenesis</keyword>
<dbReference type="PANTHER" id="PTHR39178">
    <property type="entry name" value="HYPOTHETICAL RIBOSOME-ASSOCIATED PROTEIN"/>
    <property type="match status" value="1"/>
</dbReference>
<dbReference type="OrthoDB" id="48998at2"/>
<dbReference type="PANTHER" id="PTHR39178:SF1">
    <property type="entry name" value="RIBOSOMAL-PROCESSING CYSTEINE PROTEASE PRP"/>
    <property type="match status" value="1"/>
</dbReference>
<evidence type="ECO:0000256" key="1">
    <source>
        <dbReference type="ARBA" id="ARBA00022517"/>
    </source>
</evidence>
<dbReference type="AlphaFoldDB" id="A0A0S2W8H2"/>
<dbReference type="InterPro" id="IPR036764">
    <property type="entry name" value="Peptidase_Prp_sf"/>
</dbReference>
<evidence type="ECO:0000313" key="9">
    <source>
        <dbReference type="Proteomes" id="UP000064844"/>
    </source>
</evidence>
<accession>A0A0S2W8H2</accession>
<sequence length="111" mass="11812">MIEVTFTSEGSRITGFEVKGHSGLAPAGEDILCAAVTSAVRLAECAVNDVLGLEAAVKVREKDASISLKLPGGLGQTNESTCQTLLTAMMVYFADLHEEYPDHIIVLDMEV</sequence>
<dbReference type="STRING" id="1297617.IB211_03237c"/>
<dbReference type="EMBL" id="CP011307">
    <property type="protein sequence ID" value="ALP95627.1"/>
    <property type="molecule type" value="Genomic_DNA"/>
</dbReference>
<evidence type="ECO:0000256" key="6">
    <source>
        <dbReference type="ARBA" id="ARBA00044538"/>
    </source>
</evidence>
<comment type="similarity">
    <text evidence="5">Belongs to the Prp family.</text>
</comment>
<dbReference type="CDD" id="cd16332">
    <property type="entry name" value="Prp-like"/>
    <property type="match status" value="1"/>
</dbReference>
<evidence type="ECO:0000313" key="10">
    <source>
        <dbReference type="Proteomes" id="UP000245778"/>
    </source>
</evidence>
<dbReference type="GO" id="GO:0006508">
    <property type="term" value="P:proteolysis"/>
    <property type="evidence" value="ECO:0007669"/>
    <property type="project" value="UniProtKB-KW"/>
</dbReference>
<evidence type="ECO:0000256" key="4">
    <source>
        <dbReference type="ARBA" id="ARBA00022807"/>
    </source>
</evidence>
<dbReference type="KEGG" id="ibu:IB211_03237c"/>
<dbReference type="Proteomes" id="UP000245778">
    <property type="component" value="Unassembled WGS sequence"/>
</dbReference>
<keyword evidence="9" id="KW-1185">Reference proteome</keyword>